<protein>
    <submittedName>
        <fullName evidence="1">Uncharacterized protein</fullName>
    </submittedName>
</protein>
<dbReference type="GeneID" id="24606997"/>
<accession>A0A0A0RMG9</accession>
<evidence type="ECO:0000313" key="2">
    <source>
        <dbReference type="Proteomes" id="UP000030206"/>
    </source>
</evidence>
<dbReference type="Proteomes" id="UP000030206">
    <property type="component" value="Segment"/>
</dbReference>
<dbReference type="KEGG" id="vg:24606997"/>
<sequence>MNLLEQYIEEVISVKPYNESWTAKFPGKEFVKVELVTNCYGSKEKILRIWTKEEWTEIQEQGYYMG</sequence>
<gene>
    <name evidence="1" type="ORF">CPT_Mater98</name>
</gene>
<dbReference type="OrthoDB" id="27700at10239"/>
<keyword evidence="2" id="KW-1185">Reference proteome</keyword>
<organism evidence="1 2">
    <name type="scientific">Bacillus phage Mater</name>
    <dbReference type="NCBI Taxonomy" id="1540090"/>
    <lineage>
        <taxon>Viruses</taxon>
        <taxon>Duplodnaviria</taxon>
        <taxon>Heunggongvirae</taxon>
        <taxon>Uroviricota</taxon>
        <taxon>Caudoviricetes</taxon>
        <taxon>Herelleviridae</taxon>
        <taxon>Bastillevirinae</taxon>
        <taxon>Matervirus</taxon>
        <taxon>Matervirus mater</taxon>
    </lineage>
</organism>
<dbReference type="EMBL" id="KM236245">
    <property type="protein sequence ID" value="AIW03255.1"/>
    <property type="molecule type" value="Genomic_DNA"/>
</dbReference>
<evidence type="ECO:0000313" key="1">
    <source>
        <dbReference type="EMBL" id="AIW03255.1"/>
    </source>
</evidence>
<proteinExistence type="predicted"/>
<dbReference type="RefSeq" id="YP_009151057.1">
    <property type="nucleotide sequence ID" value="NC_027366.1"/>
</dbReference>
<name>A0A0A0RMG9_9CAUD</name>
<reference evidence="1 2" key="1">
    <citation type="submission" date="2014-07" db="EMBL/GenBank/DDBJ databases">
        <title>Complete Genome of Bacillus megaterium Myophage Mater.</title>
        <authorList>
            <person name="Lancaster J.C."/>
            <person name="Hodde M.K."/>
            <person name="Hernandez A.C."/>
            <person name="Everett G.F.K."/>
        </authorList>
    </citation>
    <scope>NUCLEOTIDE SEQUENCE [LARGE SCALE GENOMIC DNA]</scope>
</reference>